<keyword evidence="2" id="KW-1185">Reference proteome</keyword>
<dbReference type="AlphaFoldDB" id="A0A6G1Z7C4"/>
<proteinExistence type="predicted"/>
<comment type="caution">
    <text evidence="1">The sequence shown here is derived from an EMBL/GenBank/DDBJ whole genome shotgun (WGS) entry which is preliminary data.</text>
</comment>
<dbReference type="RefSeq" id="WP_154269894.1">
    <property type="nucleotide sequence ID" value="NZ_WKJP01000006.1"/>
</dbReference>
<sequence>MKALIHNDRGKTREYTDVVKIVRDSDSLRVTRNDGENKEQFEIPEGLIVEVVAE</sequence>
<reference evidence="1 2" key="1">
    <citation type="submission" date="2019-11" db="EMBL/GenBank/DDBJ databases">
        <title>Whole genome sequence of Haloferax sp. MBLA0077.</title>
        <authorList>
            <person name="Seo M.-J."/>
            <person name="Cho E.-S."/>
        </authorList>
    </citation>
    <scope>NUCLEOTIDE SEQUENCE [LARGE SCALE GENOMIC DNA]</scope>
    <source>
        <strain evidence="1 2">MBLA0077</strain>
    </source>
</reference>
<name>A0A6G1Z7C4_9EURY</name>
<protein>
    <submittedName>
        <fullName evidence="1">Uncharacterized protein</fullName>
    </submittedName>
</protein>
<gene>
    <name evidence="1" type="ORF">GJR98_17220</name>
</gene>
<evidence type="ECO:0000313" key="1">
    <source>
        <dbReference type="EMBL" id="MRW82442.1"/>
    </source>
</evidence>
<dbReference type="Proteomes" id="UP000474628">
    <property type="component" value="Unassembled WGS sequence"/>
</dbReference>
<dbReference type="EMBL" id="WKJP01000006">
    <property type="protein sequence ID" value="MRW82442.1"/>
    <property type="molecule type" value="Genomic_DNA"/>
</dbReference>
<accession>A0A6G1Z7C4</accession>
<organism evidence="1 2">
    <name type="scientific">Haloferax marinisediminis</name>
    <dbReference type="NCBI Taxonomy" id="2666142"/>
    <lineage>
        <taxon>Archaea</taxon>
        <taxon>Methanobacteriati</taxon>
        <taxon>Methanobacteriota</taxon>
        <taxon>Stenosarchaea group</taxon>
        <taxon>Halobacteria</taxon>
        <taxon>Halobacteriales</taxon>
        <taxon>Haloferacaceae</taxon>
        <taxon>Haloferax</taxon>
    </lineage>
</organism>
<evidence type="ECO:0000313" key="2">
    <source>
        <dbReference type="Proteomes" id="UP000474628"/>
    </source>
</evidence>